<organism evidence="2 3">
    <name type="scientific">Streptomyces boetiae</name>
    <dbReference type="NCBI Taxonomy" id="3075541"/>
    <lineage>
        <taxon>Bacteria</taxon>
        <taxon>Bacillati</taxon>
        <taxon>Actinomycetota</taxon>
        <taxon>Actinomycetes</taxon>
        <taxon>Kitasatosporales</taxon>
        <taxon>Streptomycetaceae</taxon>
        <taxon>Streptomyces</taxon>
    </lineage>
</organism>
<feature type="region of interest" description="Disordered" evidence="1">
    <location>
        <begin position="80"/>
        <end position="104"/>
    </location>
</feature>
<protein>
    <submittedName>
        <fullName evidence="2">Uncharacterized protein</fullName>
    </submittedName>
</protein>
<gene>
    <name evidence="2" type="ORF">RM780_10545</name>
</gene>
<dbReference type="RefSeq" id="WP_311630345.1">
    <property type="nucleotide sequence ID" value="NZ_JAVREN010000011.1"/>
</dbReference>
<dbReference type="Proteomes" id="UP001183388">
    <property type="component" value="Unassembled WGS sequence"/>
</dbReference>
<evidence type="ECO:0000256" key="1">
    <source>
        <dbReference type="SAM" id="MobiDB-lite"/>
    </source>
</evidence>
<accession>A0ABU2L771</accession>
<evidence type="ECO:0000313" key="2">
    <source>
        <dbReference type="EMBL" id="MDT0307401.1"/>
    </source>
</evidence>
<comment type="caution">
    <text evidence="2">The sequence shown here is derived from an EMBL/GenBank/DDBJ whole genome shotgun (WGS) entry which is preliminary data.</text>
</comment>
<proteinExistence type="predicted"/>
<evidence type="ECO:0000313" key="3">
    <source>
        <dbReference type="Proteomes" id="UP001183388"/>
    </source>
</evidence>
<reference evidence="3" key="1">
    <citation type="submission" date="2023-07" db="EMBL/GenBank/DDBJ databases">
        <title>30 novel species of actinomycetes from the DSMZ collection.</title>
        <authorList>
            <person name="Nouioui I."/>
        </authorList>
    </citation>
    <scope>NUCLEOTIDE SEQUENCE [LARGE SCALE GENOMIC DNA]</scope>
    <source>
        <strain evidence="3">DSM 44917</strain>
    </source>
</reference>
<dbReference type="EMBL" id="JAVREN010000011">
    <property type="protein sequence ID" value="MDT0307401.1"/>
    <property type="molecule type" value="Genomic_DNA"/>
</dbReference>
<name>A0ABU2L771_9ACTN</name>
<keyword evidence="3" id="KW-1185">Reference proteome</keyword>
<sequence length="104" mass="11782">MAEFLMATGDAGMQEYFGEIAEVMVEEFGISRAEAVARVNEAFKDQEFAPYPDVICHELPEHWAFGLYYGDVPYWEESADRSSWTPRPAPPRDSESWTVAPDGE</sequence>